<proteinExistence type="predicted"/>
<accession>A0A165KKN3</accession>
<dbReference type="AlphaFoldDB" id="A0A165KKN3"/>
<dbReference type="OrthoDB" id="5289249at2759"/>
<reference evidence="2 3" key="1">
    <citation type="journal article" date="2016" name="Mol. Biol. Evol.">
        <title>Comparative Genomics of Early-Diverging Mushroom-Forming Fungi Provides Insights into the Origins of Lignocellulose Decay Capabilities.</title>
        <authorList>
            <person name="Nagy L.G."/>
            <person name="Riley R."/>
            <person name="Tritt A."/>
            <person name="Adam C."/>
            <person name="Daum C."/>
            <person name="Floudas D."/>
            <person name="Sun H."/>
            <person name="Yadav J.S."/>
            <person name="Pangilinan J."/>
            <person name="Larsson K.H."/>
            <person name="Matsuura K."/>
            <person name="Barry K."/>
            <person name="Labutti K."/>
            <person name="Kuo R."/>
            <person name="Ohm R.A."/>
            <person name="Bhattacharya S.S."/>
            <person name="Shirouzu T."/>
            <person name="Yoshinaga Y."/>
            <person name="Martin F.M."/>
            <person name="Grigoriev I.V."/>
            <person name="Hibbett D.S."/>
        </authorList>
    </citation>
    <scope>NUCLEOTIDE SEQUENCE [LARGE SCALE GENOMIC DNA]</scope>
    <source>
        <strain evidence="2 3">HHB12029</strain>
    </source>
</reference>
<feature type="domain" description="DUF7330" evidence="1">
    <location>
        <begin position="19"/>
        <end position="208"/>
    </location>
</feature>
<protein>
    <recommendedName>
        <fullName evidence="1">DUF7330 domain-containing protein</fullName>
    </recommendedName>
</protein>
<organism evidence="2 3">
    <name type="scientific">Exidia glandulosa HHB12029</name>
    <dbReference type="NCBI Taxonomy" id="1314781"/>
    <lineage>
        <taxon>Eukaryota</taxon>
        <taxon>Fungi</taxon>
        <taxon>Dikarya</taxon>
        <taxon>Basidiomycota</taxon>
        <taxon>Agaricomycotina</taxon>
        <taxon>Agaricomycetes</taxon>
        <taxon>Auriculariales</taxon>
        <taxon>Exidiaceae</taxon>
        <taxon>Exidia</taxon>
    </lineage>
</organism>
<dbReference type="Pfam" id="PF24016">
    <property type="entry name" value="DUF7330"/>
    <property type="match status" value="1"/>
</dbReference>
<dbReference type="InParanoid" id="A0A165KKN3"/>
<keyword evidence="3" id="KW-1185">Reference proteome</keyword>
<dbReference type="STRING" id="1314781.A0A165KKN3"/>
<sequence length="230" mass="25101">MDLSPVLLQRVAPPIARCNHVAIKRASGKLTGSYVIDPELEIPIEMLAPLGESEERKNLLVDVGYNEIDIDVWVAQRTTIDGVPIAALGDVKHPRTTIDVAGSNIALRLHSAGERPFALSVKADSSGSVNLELPRNFRGPLTIRSEKGNVKFSPAFEPLVATFSDYDDIRKCFVGDFKELQFGQGPWEGSMIEITAPYGKLNLRFTDEPAPPKSPGKIVWSFGIGFKSGN</sequence>
<dbReference type="EMBL" id="KV425942">
    <property type="protein sequence ID" value="KZV96493.1"/>
    <property type="molecule type" value="Genomic_DNA"/>
</dbReference>
<evidence type="ECO:0000313" key="3">
    <source>
        <dbReference type="Proteomes" id="UP000077266"/>
    </source>
</evidence>
<gene>
    <name evidence="2" type="ORF">EXIGLDRAFT_424708</name>
</gene>
<name>A0A165KKN3_EXIGL</name>
<evidence type="ECO:0000259" key="1">
    <source>
        <dbReference type="Pfam" id="PF24016"/>
    </source>
</evidence>
<dbReference type="Proteomes" id="UP000077266">
    <property type="component" value="Unassembled WGS sequence"/>
</dbReference>
<dbReference type="InterPro" id="IPR055754">
    <property type="entry name" value="DUF7330"/>
</dbReference>
<evidence type="ECO:0000313" key="2">
    <source>
        <dbReference type="EMBL" id="KZV96493.1"/>
    </source>
</evidence>